<dbReference type="InterPro" id="IPR050266">
    <property type="entry name" value="AB_hydrolase_sf"/>
</dbReference>
<accession>A0ABY2Q4H0</accession>
<dbReference type="Proteomes" id="UP000306441">
    <property type="component" value="Unassembled WGS sequence"/>
</dbReference>
<dbReference type="PRINTS" id="PR00111">
    <property type="entry name" value="ABHYDROLASE"/>
</dbReference>
<dbReference type="SUPFAM" id="SSF53474">
    <property type="entry name" value="alpha/beta-Hydrolases"/>
    <property type="match status" value="1"/>
</dbReference>
<dbReference type="GO" id="GO:0016787">
    <property type="term" value="F:hydrolase activity"/>
    <property type="evidence" value="ECO:0007669"/>
    <property type="project" value="UniProtKB-KW"/>
</dbReference>
<gene>
    <name evidence="2" type="ORF">E6C48_16220</name>
</gene>
<organism evidence="2 3">
    <name type="scientific">Ollibium composti</name>
    <dbReference type="NCBI Taxonomy" id="2675109"/>
    <lineage>
        <taxon>Bacteria</taxon>
        <taxon>Pseudomonadati</taxon>
        <taxon>Pseudomonadota</taxon>
        <taxon>Alphaproteobacteria</taxon>
        <taxon>Hyphomicrobiales</taxon>
        <taxon>Phyllobacteriaceae</taxon>
        <taxon>Ollibium</taxon>
    </lineage>
</organism>
<protein>
    <submittedName>
        <fullName evidence="2">Alpha/beta fold hydrolase</fullName>
    </submittedName>
</protein>
<dbReference type="PANTHER" id="PTHR43798">
    <property type="entry name" value="MONOACYLGLYCEROL LIPASE"/>
    <property type="match status" value="1"/>
</dbReference>
<dbReference type="Gene3D" id="3.40.50.1820">
    <property type="entry name" value="alpha/beta hydrolase"/>
    <property type="match status" value="1"/>
</dbReference>
<proteinExistence type="predicted"/>
<evidence type="ECO:0000313" key="2">
    <source>
        <dbReference type="EMBL" id="THF56129.1"/>
    </source>
</evidence>
<reference evidence="2 3" key="1">
    <citation type="submission" date="2019-04" db="EMBL/GenBank/DDBJ databases">
        <title>Mesorhizobium composti sp. nov., isolated from compost.</title>
        <authorList>
            <person name="Lin S.-Y."/>
            <person name="Hameed A."/>
            <person name="Hsieh Y.-T."/>
            <person name="Young C.-C."/>
        </authorList>
    </citation>
    <scope>NUCLEOTIDE SEQUENCE [LARGE SCALE GENOMIC DNA]</scope>
    <source>
        <strain evidence="2 3">CC-YTH430</strain>
    </source>
</reference>
<dbReference type="Pfam" id="PF12697">
    <property type="entry name" value="Abhydrolase_6"/>
    <property type="match status" value="1"/>
</dbReference>
<dbReference type="EMBL" id="SSNY01000009">
    <property type="protein sequence ID" value="THF56129.1"/>
    <property type="molecule type" value="Genomic_DNA"/>
</dbReference>
<dbReference type="PANTHER" id="PTHR43798:SF5">
    <property type="entry name" value="MONOACYLGLYCEROL LIPASE ABHD6"/>
    <property type="match status" value="1"/>
</dbReference>
<dbReference type="InterPro" id="IPR000073">
    <property type="entry name" value="AB_hydrolase_1"/>
</dbReference>
<dbReference type="InterPro" id="IPR029058">
    <property type="entry name" value="AB_hydrolase_fold"/>
</dbReference>
<evidence type="ECO:0000313" key="3">
    <source>
        <dbReference type="Proteomes" id="UP000306441"/>
    </source>
</evidence>
<name>A0ABY2Q4H0_9HYPH</name>
<feature type="domain" description="AB hydrolase-1" evidence="1">
    <location>
        <begin position="19"/>
        <end position="246"/>
    </location>
</feature>
<evidence type="ECO:0000259" key="1">
    <source>
        <dbReference type="Pfam" id="PF12697"/>
    </source>
</evidence>
<keyword evidence="3" id="KW-1185">Reference proteome</keyword>
<keyword evidence="2" id="KW-0378">Hydrolase</keyword>
<comment type="caution">
    <text evidence="2">The sequence shown here is derived from an EMBL/GenBank/DDBJ whole genome shotgun (WGS) entry which is preliminary data.</text>
</comment>
<dbReference type="RefSeq" id="WP_136359066.1">
    <property type="nucleotide sequence ID" value="NZ_SSNY01000009.1"/>
</dbReference>
<sequence length="256" mass="25953">MTVSLFASDRGTGSRTIALLHGFGACHRVWDDIAADLAGTARILAYDLPGHGASLEIPDAGSPRKAAQAIAADIAARGLPHVHLVGHSMGGAVAMLTALAAPGHVASLTLLAPGGVGPEIDAPLLARYALADSAEDLAACLAAMSGPDAKSPAATIEALLAMRGVPGQTGRLAEIAAAITRDGRQGVIPADLLASLAMPVQVLWGTDDPVLPAAQADRLPAAFAVRRLPRAGHMLIEEAPQAVVEAIRSDLLQTAP</sequence>